<dbReference type="Gene3D" id="3.30.70.920">
    <property type="match status" value="1"/>
</dbReference>
<dbReference type="KEGG" id="pht:BLM14_08085"/>
<protein>
    <submittedName>
        <fullName evidence="5">AsnC family transcriptional regulator</fullName>
    </submittedName>
</protein>
<dbReference type="Proteomes" id="UP000232163">
    <property type="component" value="Unassembled WGS sequence"/>
</dbReference>
<feature type="domain" description="HTH asnC-type" evidence="4">
    <location>
        <begin position="1"/>
        <end position="61"/>
    </location>
</feature>
<keyword evidence="2" id="KW-0238">DNA-binding</keyword>
<evidence type="ECO:0000259" key="4">
    <source>
        <dbReference type="PROSITE" id="PS50956"/>
    </source>
</evidence>
<dbReference type="PANTHER" id="PTHR30154">
    <property type="entry name" value="LEUCINE-RESPONSIVE REGULATORY PROTEIN"/>
    <property type="match status" value="1"/>
</dbReference>
<dbReference type="Gene3D" id="1.10.10.10">
    <property type="entry name" value="Winged helix-like DNA-binding domain superfamily/Winged helix DNA-binding domain"/>
    <property type="match status" value="1"/>
</dbReference>
<dbReference type="EMBL" id="MZMT01000017">
    <property type="protein sequence ID" value="PIO45635.1"/>
    <property type="molecule type" value="Genomic_DNA"/>
</dbReference>
<dbReference type="SUPFAM" id="SSF54909">
    <property type="entry name" value="Dimeric alpha+beta barrel"/>
    <property type="match status" value="1"/>
</dbReference>
<dbReference type="InterPro" id="IPR019887">
    <property type="entry name" value="Tscrpt_reg_AsnC/Lrp_C"/>
</dbReference>
<gene>
    <name evidence="5" type="ORF">B5P45_06440</name>
</gene>
<sequence length="141" mass="15542">MDDVDRKLLSLLRDDCRLPVSSMATILGISRATVRTRIDKLTTDGTIQGFTITLKAGAGIYGVRAIAMIEVAGQGAEKVIRRLQGFPEIRAMHTTNGRWDIVAEIEVETLEAFDRTLRDIRHIDGITSTETSILLSTRKSG</sequence>
<dbReference type="PRINTS" id="PR00033">
    <property type="entry name" value="HTHASNC"/>
</dbReference>
<evidence type="ECO:0000256" key="3">
    <source>
        <dbReference type="ARBA" id="ARBA00023163"/>
    </source>
</evidence>
<dbReference type="GO" id="GO:0043200">
    <property type="term" value="P:response to amino acid"/>
    <property type="evidence" value="ECO:0007669"/>
    <property type="project" value="TreeGrafter"/>
</dbReference>
<proteinExistence type="predicted"/>
<dbReference type="Pfam" id="PF13404">
    <property type="entry name" value="HTH_AsnC-type"/>
    <property type="match status" value="1"/>
</dbReference>
<dbReference type="InterPro" id="IPR011008">
    <property type="entry name" value="Dimeric_a/b-barrel"/>
</dbReference>
<keyword evidence="1" id="KW-0805">Transcription regulation</keyword>
<dbReference type="InterPro" id="IPR000485">
    <property type="entry name" value="AsnC-type_HTH_dom"/>
</dbReference>
<name>A0A2N9W1L7_9HYPH</name>
<evidence type="ECO:0000313" key="6">
    <source>
        <dbReference type="Proteomes" id="UP000232163"/>
    </source>
</evidence>
<organism evidence="5 6">
    <name type="scientific">Phyllobacterium zundukense</name>
    <dbReference type="NCBI Taxonomy" id="1867719"/>
    <lineage>
        <taxon>Bacteria</taxon>
        <taxon>Pseudomonadati</taxon>
        <taxon>Pseudomonadota</taxon>
        <taxon>Alphaproteobacteria</taxon>
        <taxon>Hyphomicrobiales</taxon>
        <taxon>Phyllobacteriaceae</taxon>
        <taxon>Phyllobacterium</taxon>
    </lineage>
</organism>
<dbReference type="SUPFAM" id="SSF46785">
    <property type="entry name" value="Winged helix' DNA-binding domain"/>
    <property type="match status" value="1"/>
</dbReference>
<dbReference type="InterPro" id="IPR036388">
    <property type="entry name" value="WH-like_DNA-bd_sf"/>
</dbReference>
<reference evidence="5 6" key="1">
    <citation type="journal article" date="2017" name="Int J Environ Stud">
        <title>Does the Miocene-Pliocene relict legume Oxytropis triphylla form nitrogen-fixing nodules with a combination of bacterial strains?</title>
        <authorList>
            <person name="Safronova V."/>
            <person name="Belimov A."/>
            <person name="Sazanova A."/>
            <person name="Kuznetsova I."/>
            <person name="Popova J."/>
            <person name="Andronov E."/>
            <person name="Verkhozina A."/>
            <person name="Tikhonovich I."/>
        </authorList>
    </citation>
    <scope>NUCLEOTIDE SEQUENCE [LARGE SCALE GENOMIC DNA]</scope>
    <source>
        <strain evidence="5 6">Tri-38</strain>
    </source>
</reference>
<dbReference type="RefSeq" id="WP_099998921.1">
    <property type="nucleotide sequence ID" value="NZ_CP017940.1"/>
</dbReference>
<dbReference type="InterPro" id="IPR019888">
    <property type="entry name" value="Tscrpt_reg_AsnC-like"/>
</dbReference>
<dbReference type="Pfam" id="PF01037">
    <property type="entry name" value="AsnC_trans_reg"/>
    <property type="match status" value="1"/>
</dbReference>
<dbReference type="AlphaFoldDB" id="A0A2N9W1L7"/>
<dbReference type="OrthoDB" id="9809462at2"/>
<dbReference type="GO" id="GO:0043565">
    <property type="term" value="F:sequence-specific DNA binding"/>
    <property type="evidence" value="ECO:0007669"/>
    <property type="project" value="InterPro"/>
</dbReference>
<dbReference type="SMART" id="SM00344">
    <property type="entry name" value="HTH_ASNC"/>
    <property type="match status" value="1"/>
</dbReference>
<dbReference type="GO" id="GO:0005829">
    <property type="term" value="C:cytosol"/>
    <property type="evidence" value="ECO:0007669"/>
    <property type="project" value="TreeGrafter"/>
</dbReference>
<accession>A0A2N9W1L7</accession>
<dbReference type="InterPro" id="IPR036390">
    <property type="entry name" value="WH_DNA-bd_sf"/>
</dbReference>
<keyword evidence="3" id="KW-0804">Transcription</keyword>
<comment type="caution">
    <text evidence="5">The sequence shown here is derived from an EMBL/GenBank/DDBJ whole genome shotgun (WGS) entry which is preliminary data.</text>
</comment>
<evidence type="ECO:0000256" key="2">
    <source>
        <dbReference type="ARBA" id="ARBA00023125"/>
    </source>
</evidence>
<evidence type="ECO:0000256" key="1">
    <source>
        <dbReference type="ARBA" id="ARBA00023015"/>
    </source>
</evidence>
<keyword evidence="6" id="KW-1185">Reference proteome</keyword>
<dbReference type="PANTHER" id="PTHR30154:SF34">
    <property type="entry name" value="TRANSCRIPTIONAL REGULATOR AZLB"/>
    <property type="match status" value="1"/>
</dbReference>
<dbReference type="PROSITE" id="PS50956">
    <property type="entry name" value="HTH_ASNC_2"/>
    <property type="match status" value="1"/>
</dbReference>
<evidence type="ECO:0000313" key="5">
    <source>
        <dbReference type="EMBL" id="PIO45635.1"/>
    </source>
</evidence>